<dbReference type="Pfam" id="PF14072">
    <property type="entry name" value="DndB"/>
    <property type="match status" value="1"/>
</dbReference>
<dbReference type="InterPro" id="IPR017601">
    <property type="entry name" value="DGQHR-contain_dom"/>
</dbReference>
<evidence type="ECO:0000313" key="2">
    <source>
        <dbReference type="Proteomes" id="UP000306272"/>
    </source>
</evidence>
<dbReference type="EMBL" id="VDDB01000017">
    <property type="protein sequence ID" value="TNB92305.1"/>
    <property type="molecule type" value="Genomic_DNA"/>
</dbReference>
<dbReference type="InterPro" id="IPR017642">
    <property type="entry name" value="DNA_S_mod_DndB"/>
</dbReference>
<proteinExistence type="predicted"/>
<keyword evidence="2" id="KW-1185">Reference proteome</keyword>
<dbReference type="NCBIfam" id="TIGR03187">
    <property type="entry name" value="DGQHR"/>
    <property type="match status" value="1"/>
</dbReference>
<reference evidence="1" key="1">
    <citation type="submission" date="2019-06" db="EMBL/GenBank/DDBJ databases">
        <title>Pseudomonas-derived Butenolides : (Bio)synthesis of Styrolides.</title>
        <authorList>
            <person name="Klapper M."/>
            <person name="Chowdhury S."/>
            <person name="Stallforth P."/>
        </authorList>
    </citation>
    <scope>NUCLEOTIDE SEQUENCE [LARGE SCALE GENOMIC DNA]</scope>
    <source>
        <strain evidence="1">EC-S101</strain>
    </source>
</reference>
<name>A0A5C4KU42_PSEJE</name>
<accession>A0A5C4KU42</accession>
<dbReference type="Proteomes" id="UP000306272">
    <property type="component" value="Unassembled WGS sequence"/>
</dbReference>
<dbReference type="CDD" id="cd16413">
    <property type="entry name" value="DGQHR_domain"/>
    <property type="match status" value="1"/>
</dbReference>
<gene>
    <name evidence="1" type="ORF">FHG55_23050</name>
</gene>
<dbReference type="AlphaFoldDB" id="A0A5C4KU42"/>
<comment type="caution">
    <text evidence="1">The sequence shown here is derived from an EMBL/GenBank/DDBJ whole genome shotgun (WGS) entry which is preliminary data.</text>
</comment>
<evidence type="ECO:0000313" key="1">
    <source>
        <dbReference type="EMBL" id="TNB92305.1"/>
    </source>
</evidence>
<protein>
    <submittedName>
        <fullName evidence="1">DGQHR domain-containing protein</fullName>
    </submittedName>
</protein>
<organism evidence="1 2">
    <name type="scientific">Pseudomonas jessenii</name>
    <dbReference type="NCBI Taxonomy" id="77298"/>
    <lineage>
        <taxon>Bacteria</taxon>
        <taxon>Pseudomonadati</taxon>
        <taxon>Pseudomonadota</taxon>
        <taxon>Gammaproteobacteria</taxon>
        <taxon>Pseudomonadales</taxon>
        <taxon>Pseudomonadaceae</taxon>
        <taxon>Pseudomonas</taxon>
    </lineage>
</organism>
<sequence length="314" mass="35104">MSFVTQGKHRFYTLTMPSDVLASCCFATNREEDPIEGFQRVLDNKRAQDIADYMDMGFGTIPSSIILSAQPDAQLKDVGKGKTLEFTFSKHSFLIIDGQHRVFGFAKANTKLRVPVVIYNGLSKQEESRLFIDINTKQRPVPNELLLDIKKLADFEDDKEVVLGELFDSFNSDQDSPLIGLLSSSAKATGKISRVTFYAGIKPILTAFATNSSSVIYPALRSYIRVFYSGLTTIGARQSIVNPTVFRAIFEIFPEIAQRVVDRHGPNFKEEAFLDVMTNMFTRIKPVALIKPPRSHKELAMELSKALKSGFIIG</sequence>